<gene>
    <name evidence="1" type="ORF">TSAR_012246</name>
</gene>
<name>A0A232EVF9_9HYME</name>
<accession>A0A232EVF9</accession>
<comment type="caution">
    <text evidence="1">The sequence shown here is derived from an EMBL/GenBank/DDBJ whole genome shotgun (WGS) entry which is preliminary data.</text>
</comment>
<dbReference type="EMBL" id="NNAY01002002">
    <property type="protein sequence ID" value="OXU22339.1"/>
    <property type="molecule type" value="Genomic_DNA"/>
</dbReference>
<organism evidence="1 2">
    <name type="scientific">Trichomalopsis sarcophagae</name>
    <dbReference type="NCBI Taxonomy" id="543379"/>
    <lineage>
        <taxon>Eukaryota</taxon>
        <taxon>Metazoa</taxon>
        <taxon>Ecdysozoa</taxon>
        <taxon>Arthropoda</taxon>
        <taxon>Hexapoda</taxon>
        <taxon>Insecta</taxon>
        <taxon>Pterygota</taxon>
        <taxon>Neoptera</taxon>
        <taxon>Endopterygota</taxon>
        <taxon>Hymenoptera</taxon>
        <taxon>Apocrita</taxon>
        <taxon>Proctotrupomorpha</taxon>
        <taxon>Chalcidoidea</taxon>
        <taxon>Pteromalidae</taxon>
        <taxon>Pteromalinae</taxon>
        <taxon>Trichomalopsis</taxon>
    </lineage>
</organism>
<sequence length="67" mass="7785">MFTVPTSVCSAVQSDLLPYTRRDVICSQTSRRVEDFPEAIFLYWKIRCSLYCDSPEFHDSSKSESVR</sequence>
<reference evidence="1 2" key="1">
    <citation type="journal article" date="2017" name="Curr. Biol.">
        <title>The Evolution of Venom by Co-option of Single-Copy Genes.</title>
        <authorList>
            <person name="Martinson E.O."/>
            <person name="Mrinalini"/>
            <person name="Kelkar Y.D."/>
            <person name="Chang C.H."/>
            <person name="Werren J.H."/>
        </authorList>
    </citation>
    <scope>NUCLEOTIDE SEQUENCE [LARGE SCALE GENOMIC DNA]</scope>
    <source>
        <strain evidence="1 2">Alberta</strain>
        <tissue evidence="1">Whole body</tissue>
    </source>
</reference>
<evidence type="ECO:0000313" key="1">
    <source>
        <dbReference type="EMBL" id="OXU22339.1"/>
    </source>
</evidence>
<dbReference type="Proteomes" id="UP000215335">
    <property type="component" value="Unassembled WGS sequence"/>
</dbReference>
<dbReference type="AlphaFoldDB" id="A0A232EVF9"/>
<proteinExistence type="predicted"/>
<keyword evidence="2" id="KW-1185">Reference proteome</keyword>
<evidence type="ECO:0000313" key="2">
    <source>
        <dbReference type="Proteomes" id="UP000215335"/>
    </source>
</evidence>
<protein>
    <submittedName>
        <fullName evidence="1">Uncharacterized protein</fullName>
    </submittedName>
</protein>